<gene>
    <name evidence="2" type="ORF">B0T24DRAFT_525851</name>
</gene>
<name>A0AAE0KFL0_9PEZI</name>
<dbReference type="Proteomes" id="UP001287356">
    <property type="component" value="Unassembled WGS sequence"/>
</dbReference>
<evidence type="ECO:0008006" key="4">
    <source>
        <dbReference type="Google" id="ProtNLM"/>
    </source>
</evidence>
<feature type="region of interest" description="Disordered" evidence="1">
    <location>
        <begin position="1"/>
        <end position="118"/>
    </location>
</feature>
<reference evidence="2" key="1">
    <citation type="journal article" date="2023" name="Mol. Phylogenet. Evol.">
        <title>Genome-scale phylogeny and comparative genomics of the fungal order Sordariales.</title>
        <authorList>
            <person name="Hensen N."/>
            <person name="Bonometti L."/>
            <person name="Westerberg I."/>
            <person name="Brannstrom I.O."/>
            <person name="Guillou S."/>
            <person name="Cros-Aarteil S."/>
            <person name="Calhoun S."/>
            <person name="Haridas S."/>
            <person name="Kuo A."/>
            <person name="Mondo S."/>
            <person name="Pangilinan J."/>
            <person name="Riley R."/>
            <person name="LaButti K."/>
            <person name="Andreopoulos B."/>
            <person name="Lipzen A."/>
            <person name="Chen C."/>
            <person name="Yan M."/>
            <person name="Daum C."/>
            <person name="Ng V."/>
            <person name="Clum A."/>
            <person name="Steindorff A."/>
            <person name="Ohm R.A."/>
            <person name="Martin F."/>
            <person name="Silar P."/>
            <person name="Natvig D.O."/>
            <person name="Lalanne C."/>
            <person name="Gautier V."/>
            <person name="Ament-Velasquez S.L."/>
            <person name="Kruys A."/>
            <person name="Hutchinson M.I."/>
            <person name="Powell A.J."/>
            <person name="Barry K."/>
            <person name="Miller A.N."/>
            <person name="Grigoriev I.V."/>
            <person name="Debuchy R."/>
            <person name="Gladieux P."/>
            <person name="Hiltunen Thoren M."/>
            <person name="Johannesson H."/>
        </authorList>
    </citation>
    <scope>NUCLEOTIDE SEQUENCE</scope>
    <source>
        <strain evidence="2">CBS 958.72</strain>
    </source>
</reference>
<protein>
    <recommendedName>
        <fullName evidence="4">BTB domain-containing protein</fullName>
    </recommendedName>
</protein>
<evidence type="ECO:0000313" key="3">
    <source>
        <dbReference type="Proteomes" id="UP001287356"/>
    </source>
</evidence>
<feature type="compositionally biased region" description="Low complexity" evidence="1">
    <location>
        <begin position="85"/>
        <end position="102"/>
    </location>
</feature>
<evidence type="ECO:0000256" key="1">
    <source>
        <dbReference type="SAM" id="MobiDB-lite"/>
    </source>
</evidence>
<keyword evidence="3" id="KW-1185">Reference proteome</keyword>
<reference evidence="2" key="2">
    <citation type="submission" date="2023-06" db="EMBL/GenBank/DDBJ databases">
        <authorList>
            <consortium name="Lawrence Berkeley National Laboratory"/>
            <person name="Haridas S."/>
            <person name="Hensen N."/>
            <person name="Bonometti L."/>
            <person name="Westerberg I."/>
            <person name="Brannstrom I.O."/>
            <person name="Guillou S."/>
            <person name="Cros-Aarteil S."/>
            <person name="Calhoun S."/>
            <person name="Kuo A."/>
            <person name="Mondo S."/>
            <person name="Pangilinan J."/>
            <person name="Riley R."/>
            <person name="Labutti K."/>
            <person name="Andreopoulos B."/>
            <person name="Lipzen A."/>
            <person name="Chen C."/>
            <person name="Yanf M."/>
            <person name="Daum C."/>
            <person name="Ng V."/>
            <person name="Clum A."/>
            <person name="Steindorff A."/>
            <person name="Ohm R."/>
            <person name="Martin F."/>
            <person name="Silar P."/>
            <person name="Natvig D."/>
            <person name="Lalanne C."/>
            <person name="Gautier V."/>
            <person name="Ament-Velasquez S.L."/>
            <person name="Kruys A."/>
            <person name="Hutchinson M.I."/>
            <person name="Powell A.J."/>
            <person name="Barry K."/>
            <person name="Miller A.N."/>
            <person name="Grigoriev I.V."/>
            <person name="Debuchy R."/>
            <person name="Gladieux P."/>
            <person name="Thoren M.H."/>
            <person name="Johannesson H."/>
        </authorList>
    </citation>
    <scope>NUCLEOTIDE SEQUENCE</scope>
    <source>
        <strain evidence="2">CBS 958.72</strain>
    </source>
</reference>
<sequence>MSSHEHSPISEKFVISNDLTGPKAEEIVINDPADAEPEKIVPNNDLAPKSDDLTLKSEASATSRQATPESEKEVIPDGDDTANHAAAPGGESGSAATGTSTTARKEISSDTIWSQAELEPITEASSVASDEDEPDTHADTVVVKFVSYHIDSDLEVKVRGPEGVIVYKVYSALIAAASPVWRKMIYGGDHTRPQTGKWIIEMLDSDDDAYGLDVLFSVIHYKFHDIPHRPDVHQLYSIALVVEKYECVHLLVPYMSEWVEGLDQHVVSGGEFRGDYEETLFLCWVIGEGRWFSHVISTAANNSTIDSEGNMINGKGQPWAAQRLPSAIIDLVREHRQKMLTTLVDAIRIAYEQLMDGNLQTLPYCRSAKGGEAVKMQCIMQQFGSLARELKRTGMIPFVDPAEYTGSVAELAAKVQDITVMHFKLPGALPHTDSHALCGINHHDAASNAILARTELSGHVVRQLKVRSHKSGAFTEDLFQGLNDVEKNDPGLGEMEDLRLDRTHYQQRGSESISWAEFTNGGDVIVKVEEDVKSEVDVKLEISD</sequence>
<accession>A0AAE0KFL0</accession>
<proteinExistence type="predicted"/>
<comment type="caution">
    <text evidence="2">The sequence shown here is derived from an EMBL/GenBank/DDBJ whole genome shotgun (WGS) entry which is preliminary data.</text>
</comment>
<evidence type="ECO:0000313" key="2">
    <source>
        <dbReference type="EMBL" id="KAK3375888.1"/>
    </source>
</evidence>
<dbReference type="EMBL" id="JAULSN010000003">
    <property type="protein sequence ID" value="KAK3375888.1"/>
    <property type="molecule type" value="Genomic_DNA"/>
</dbReference>
<dbReference type="AlphaFoldDB" id="A0AAE0KFL0"/>
<organism evidence="2 3">
    <name type="scientific">Lasiosphaeria ovina</name>
    <dbReference type="NCBI Taxonomy" id="92902"/>
    <lineage>
        <taxon>Eukaryota</taxon>
        <taxon>Fungi</taxon>
        <taxon>Dikarya</taxon>
        <taxon>Ascomycota</taxon>
        <taxon>Pezizomycotina</taxon>
        <taxon>Sordariomycetes</taxon>
        <taxon>Sordariomycetidae</taxon>
        <taxon>Sordariales</taxon>
        <taxon>Lasiosphaeriaceae</taxon>
        <taxon>Lasiosphaeria</taxon>
    </lineage>
</organism>
<feature type="compositionally biased region" description="Polar residues" evidence="1">
    <location>
        <begin position="57"/>
        <end position="68"/>
    </location>
</feature>